<gene>
    <name evidence="2" type="ORF">RhiXN_07993</name>
</gene>
<feature type="compositionally biased region" description="Polar residues" evidence="1">
    <location>
        <begin position="12"/>
        <end position="28"/>
    </location>
</feature>
<protein>
    <submittedName>
        <fullName evidence="2">Uncharacterized protein</fullName>
    </submittedName>
</protein>
<dbReference type="KEGG" id="rsx:RhiXN_07993"/>
<dbReference type="RefSeq" id="XP_043183194.1">
    <property type="nucleotide sequence ID" value="XM_043327809.1"/>
</dbReference>
<evidence type="ECO:0000313" key="2">
    <source>
        <dbReference type="EMBL" id="QRW22957.1"/>
    </source>
</evidence>
<dbReference type="Proteomes" id="UP000650533">
    <property type="component" value="Chromosome 9"/>
</dbReference>
<dbReference type="EMBL" id="CP059666">
    <property type="protein sequence ID" value="QRW22957.1"/>
    <property type="molecule type" value="Genomic_DNA"/>
</dbReference>
<dbReference type="GeneID" id="67030272"/>
<accession>A0A8H8P272</accession>
<evidence type="ECO:0000313" key="3">
    <source>
        <dbReference type="Proteomes" id="UP000650533"/>
    </source>
</evidence>
<organism evidence="2 3">
    <name type="scientific">Rhizoctonia solani</name>
    <dbReference type="NCBI Taxonomy" id="456999"/>
    <lineage>
        <taxon>Eukaryota</taxon>
        <taxon>Fungi</taxon>
        <taxon>Dikarya</taxon>
        <taxon>Basidiomycota</taxon>
        <taxon>Agaricomycotina</taxon>
        <taxon>Agaricomycetes</taxon>
        <taxon>Cantharellales</taxon>
        <taxon>Ceratobasidiaceae</taxon>
        <taxon>Rhizoctonia</taxon>
    </lineage>
</organism>
<dbReference type="AlphaFoldDB" id="A0A8H8P272"/>
<name>A0A8H8P272_9AGAM</name>
<feature type="region of interest" description="Disordered" evidence="1">
    <location>
        <begin position="1"/>
        <end position="28"/>
    </location>
</feature>
<reference evidence="2" key="1">
    <citation type="submission" date="2020-05" db="EMBL/GenBank/DDBJ databases">
        <title>Evolutionary and genomic comparisons of hybrid uninucleate and nonhybrid Rhizoctonia fungi.</title>
        <authorList>
            <person name="Li C."/>
            <person name="Chen X."/>
        </authorList>
    </citation>
    <scope>NUCLEOTIDE SEQUENCE</scope>
    <source>
        <strain evidence="2">AG-1 IA</strain>
    </source>
</reference>
<proteinExistence type="predicted"/>
<evidence type="ECO:0000256" key="1">
    <source>
        <dbReference type="SAM" id="MobiDB-lite"/>
    </source>
</evidence>
<sequence>MMMQYLGGSIGHFNQYTNQNHPSDITNEINKDEVEATKLEEFGVNEHSNVIGSNGGIKADGVHPKEDFEDNVLETSNCKEAYGFMSREEDF</sequence>